<dbReference type="EMBL" id="JAWDGP010000422">
    <property type="protein sequence ID" value="KAK3800629.1"/>
    <property type="molecule type" value="Genomic_DNA"/>
</dbReference>
<proteinExistence type="predicted"/>
<gene>
    <name evidence="1" type="ORF">RRG08_003036</name>
</gene>
<organism evidence="1 2">
    <name type="scientific">Elysia crispata</name>
    <name type="common">lettuce slug</name>
    <dbReference type="NCBI Taxonomy" id="231223"/>
    <lineage>
        <taxon>Eukaryota</taxon>
        <taxon>Metazoa</taxon>
        <taxon>Spiralia</taxon>
        <taxon>Lophotrochozoa</taxon>
        <taxon>Mollusca</taxon>
        <taxon>Gastropoda</taxon>
        <taxon>Heterobranchia</taxon>
        <taxon>Euthyneura</taxon>
        <taxon>Panpulmonata</taxon>
        <taxon>Sacoglossa</taxon>
        <taxon>Placobranchoidea</taxon>
        <taxon>Plakobranchidae</taxon>
        <taxon>Elysia</taxon>
    </lineage>
</organism>
<protein>
    <submittedName>
        <fullName evidence="1">Uncharacterized protein</fullName>
    </submittedName>
</protein>
<sequence length="162" mass="18192">MIGIPPLEAAEDRCRSSGGWFNKRPQNPTLYHRAALSATIVRAAVPRVARMTRSCGVQRVRKIWFSEPLVKTEIIKFSAQMFHFLPSPAWPGLARVPYHLWEWPCSSDGPIPRASEKSSFPPELKIGLRARVHFDRADGESANLFSVGRLDTRLTGAGRLQQ</sequence>
<evidence type="ECO:0000313" key="1">
    <source>
        <dbReference type="EMBL" id="KAK3800629.1"/>
    </source>
</evidence>
<dbReference type="Proteomes" id="UP001283361">
    <property type="component" value="Unassembled WGS sequence"/>
</dbReference>
<comment type="caution">
    <text evidence="1">The sequence shown here is derived from an EMBL/GenBank/DDBJ whole genome shotgun (WGS) entry which is preliminary data.</text>
</comment>
<name>A0AAE1B731_9GAST</name>
<reference evidence="1" key="1">
    <citation type="journal article" date="2023" name="G3 (Bethesda)">
        <title>A reference genome for the long-term kleptoplast-retaining sea slug Elysia crispata morphotype clarki.</title>
        <authorList>
            <person name="Eastman K.E."/>
            <person name="Pendleton A.L."/>
            <person name="Shaikh M.A."/>
            <person name="Suttiyut T."/>
            <person name="Ogas R."/>
            <person name="Tomko P."/>
            <person name="Gavelis G."/>
            <person name="Widhalm J.R."/>
            <person name="Wisecaver J.H."/>
        </authorList>
    </citation>
    <scope>NUCLEOTIDE SEQUENCE</scope>
    <source>
        <strain evidence="1">ECLA1</strain>
    </source>
</reference>
<accession>A0AAE1B731</accession>
<dbReference type="AlphaFoldDB" id="A0AAE1B731"/>
<keyword evidence="2" id="KW-1185">Reference proteome</keyword>
<evidence type="ECO:0000313" key="2">
    <source>
        <dbReference type="Proteomes" id="UP001283361"/>
    </source>
</evidence>